<evidence type="ECO:0000256" key="3">
    <source>
        <dbReference type="ARBA" id="ARBA00022801"/>
    </source>
</evidence>
<dbReference type="SUPFAM" id="SSF55811">
    <property type="entry name" value="Nudix"/>
    <property type="match status" value="1"/>
</dbReference>
<gene>
    <name evidence="5" type="ORF">LCGC14_2639750</name>
</gene>
<comment type="caution">
    <text evidence="5">The sequence shown here is derived from an EMBL/GenBank/DDBJ whole genome shotgun (WGS) entry which is preliminary data.</text>
</comment>
<protein>
    <recommendedName>
        <fullName evidence="4">Nudix hydrolase domain-containing protein</fullName>
    </recommendedName>
</protein>
<comment type="subunit">
    <text evidence="2">Homodimer.</text>
</comment>
<reference evidence="5" key="1">
    <citation type="journal article" date="2015" name="Nature">
        <title>Complex archaea that bridge the gap between prokaryotes and eukaryotes.</title>
        <authorList>
            <person name="Spang A."/>
            <person name="Saw J.H."/>
            <person name="Jorgensen S.L."/>
            <person name="Zaremba-Niedzwiedzka K."/>
            <person name="Martijn J."/>
            <person name="Lind A.E."/>
            <person name="van Eijk R."/>
            <person name="Schleper C."/>
            <person name="Guy L."/>
            <person name="Ettema T.J."/>
        </authorList>
    </citation>
    <scope>NUCLEOTIDE SEQUENCE</scope>
</reference>
<dbReference type="GO" id="GO:0006753">
    <property type="term" value="P:nucleoside phosphate metabolic process"/>
    <property type="evidence" value="ECO:0007669"/>
    <property type="project" value="TreeGrafter"/>
</dbReference>
<keyword evidence="3" id="KW-0378">Hydrolase</keyword>
<dbReference type="CDD" id="cd03424">
    <property type="entry name" value="NUDIX_ADPRase_Nudt5_UGPPase_Nudt14"/>
    <property type="match status" value="1"/>
</dbReference>
<dbReference type="PANTHER" id="PTHR11839">
    <property type="entry name" value="UDP/ADP-SUGAR PYROPHOSPHATASE"/>
    <property type="match status" value="1"/>
</dbReference>
<dbReference type="InterPro" id="IPR000086">
    <property type="entry name" value="NUDIX_hydrolase_dom"/>
</dbReference>
<feature type="non-terminal residue" evidence="5">
    <location>
        <position position="186"/>
    </location>
</feature>
<dbReference type="GO" id="GO:0019693">
    <property type="term" value="P:ribose phosphate metabolic process"/>
    <property type="evidence" value="ECO:0007669"/>
    <property type="project" value="TreeGrafter"/>
</dbReference>
<dbReference type="PANTHER" id="PTHR11839:SF18">
    <property type="entry name" value="NUDIX HYDROLASE DOMAIN-CONTAINING PROTEIN"/>
    <property type="match status" value="1"/>
</dbReference>
<dbReference type="InterPro" id="IPR020084">
    <property type="entry name" value="NUDIX_hydrolase_CS"/>
</dbReference>
<feature type="domain" description="Nudix hydrolase" evidence="4">
    <location>
        <begin position="42"/>
        <end position="180"/>
    </location>
</feature>
<dbReference type="PROSITE" id="PS51462">
    <property type="entry name" value="NUDIX"/>
    <property type="match status" value="1"/>
</dbReference>
<dbReference type="AlphaFoldDB" id="A0A0F9C8K9"/>
<dbReference type="InterPro" id="IPR004385">
    <property type="entry name" value="NDP_pyrophosphatase"/>
</dbReference>
<evidence type="ECO:0000256" key="2">
    <source>
        <dbReference type="ARBA" id="ARBA00011738"/>
    </source>
</evidence>
<evidence type="ECO:0000313" key="5">
    <source>
        <dbReference type="EMBL" id="KKK98739.1"/>
    </source>
</evidence>
<dbReference type="InterPro" id="IPR015797">
    <property type="entry name" value="NUDIX_hydrolase-like_dom_sf"/>
</dbReference>
<dbReference type="GO" id="GO:0005829">
    <property type="term" value="C:cytosol"/>
    <property type="evidence" value="ECO:0007669"/>
    <property type="project" value="TreeGrafter"/>
</dbReference>
<dbReference type="PROSITE" id="PS00893">
    <property type="entry name" value="NUDIX_BOX"/>
    <property type="match status" value="1"/>
</dbReference>
<sequence>MKHTVNNSEIVFNEFFKIEKAGVCWEQFDGTMGAEQNRYVIRRGDSVGIVPVCENNKIILIKQFRYPAALKYRDGYLWEIPAGMVDGSEGPVEAAVRELKEEIGIEINEVQPLISFFLSPGALDEKFHLFFARVGAHLETGSVGGNKQEYENLKIVQFDKTELFEMIEKNDIVDAKTVAALLYYFS</sequence>
<dbReference type="GO" id="GO:0046872">
    <property type="term" value="F:metal ion binding"/>
    <property type="evidence" value="ECO:0007669"/>
    <property type="project" value="InterPro"/>
</dbReference>
<dbReference type="PRINTS" id="PR00502">
    <property type="entry name" value="NUDIXFAMILY"/>
</dbReference>
<dbReference type="Gene3D" id="3.90.79.10">
    <property type="entry name" value="Nucleoside Triphosphate Pyrophosphohydrolase"/>
    <property type="match status" value="1"/>
</dbReference>
<dbReference type="NCBIfam" id="TIGR00052">
    <property type="entry name" value="nudix-type nucleoside diphosphatase, YffH/AdpP family"/>
    <property type="match status" value="1"/>
</dbReference>
<organism evidence="5">
    <name type="scientific">marine sediment metagenome</name>
    <dbReference type="NCBI Taxonomy" id="412755"/>
    <lineage>
        <taxon>unclassified sequences</taxon>
        <taxon>metagenomes</taxon>
        <taxon>ecological metagenomes</taxon>
    </lineage>
</organism>
<evidence type="ECO:0000259" key="4">
    <source>
        <dbReference type="PROSITE" id="PS51462"/>
    </source>
</evidence>
<dbReference type="EMBL" id="LAZR01045493">
    <property type="protein sequence ID" value="KKK98739.1"/>
    <property type="molecule type" value="Genomic_DNA"/>
</dbReference>
<accession>A0A0F9C8K9</accession>
<name>A0A0F9C8K9_9ZZZZ</name>
<dbReference type="InterPro" id="IPR020476">
    <property type="entry name" value="Nudix_hydrolase"/>
</dbReference>
<dbReference type="Pfam" id="PF00293">
    <property type="entry name" value="NUDIX"/>
    <property type="match status" value="1"/>
</dbReference>
<comment type="cofactor">
    <cofactor evidence="1">
        <name>Mg(2+)</name>
        <dbReference type="ChEBI" id="CHEBI:18420"/>
    </cofactor>
</comment>
<proteinExistence type="predicted"/>
<dbReference type="GO" id="GO:0019144">
    <property type="term" value="F:ADP-sugar diphosphatase activity"/>
    <property type="evidence" value="ECO:0007669"/>
    <property type="project" value="TreeGrafter"/>
</dbReference>
<evidence type="ECO:0000256" key="1">
    <source>
        <dbReference type="ARBA" id="ARBA00001946"/>
    </source>
</evidence>